<feature type="transmembrane region" description="Helical" evidence="7">
    <location>
        <begin position="192"/>
        <end position="213"/>
    </location>
</feature>
<keyword evidence="3" id="KW-0406">Ion transport</keyword>
<reference evidence="9 10" key="1">
    <citation type="submission" date="2021-04" db="EMBL/GenBank/DDBJ databases">
        <authorList>
            <person name="Pira H."/>
            <person name="Risdian C."/>
            <person name="Wink J."/>
        </authorList>
    </citation>
    <scope>NUCLEOTIDE SEQUENCE [LARGE SCALE GENOMIC DNA]</scope>
    <source>
        <strain evidence="9 10">WHA3</strain>
    </source>
</reference>
<keyword evidence="3" id="KW-0864">Zinc transport</keyword>
<evidence type="ECO:0000256" key="1">
    <source>
        <dbReference type="ARBA" id="ARBA00004141"/>
    </source>
</evidence>
<evidence type="ECO:0000256" key="4">
    <source>
        <dbReference type="ARBA" id="ARBA00022989"/>
    </source>
</evidence>
<dbReference type="NCBIfam" id="TIGR01297">
    <property type="entry name" value="CDF"/>
    <property type="match status" value="1"/>
</dbReference>
<dbReference type="Proteomes" id="UP000722336">
    <property type="component" value="Unassembled WGS sequence"/>
</dbReference>
<name>A0ABS6SD13_9SPHN</name>
<gene>
    <name evidence="9" type="ORF">KCG44_03235</name>
</gene>
<sequence length="339" mass="35555">METHQVHDDNHERGGQRGRDQHHGHAHDHGHGDHGHSHTPEVTSKNVRAVGLAALLTGAFMIVEVAGGIVSGALALLADAGHMLTDLAALAMAWLAFRLAQRPADQHRTYGFDRISVLVAFVNGLSLFVIAGFIIWEAAQRFIQPEPVLGAAMLIVAVLGLVVNLIALKLLSGGDSGNLNIRAASLHVMGDLLGSVGAIAAAVIILTTGWYIADPILSVVVALIILKSAWAVTKASAHILLEGAPEGLDSHTIADDLIAHVPDLVAVDHVHAWSITQARPMVTLHGTVETGIPIGPICAAIRARLAERFDIDHATIEISSVAHPRTGAACDSGHRPAGA</sequence>
<keyword evidence="5 7" id="KW-0472">Membrane</keyword>
<evidence type="ECO:0000256" key="3">
    <source>
        <dbReference type="ARBA" id="ARBA00022906"/>
    </source>
</evidence>
<evidence type="ECO:0000256" key="6">
    <source>
        <dbReference type="SAM" id="MobiDB-lite"/>
    </source>
</evidence>
<comment type="subcellular location">
    <subcellularLocation>
        <location evidence="1">Membrane</location>
        <topology evidence="1">Multi-pass membrane protein</topology>
    </subcellularLocation>
</comment>
<keyword evidence="10" id="KW-1185">Reference proteome</keyword>
<evidence type="ECO:0000256" key="5">
    <source>
        <dbReference type="ARBA" id="ARBA00023136"/>
    </source>
</evidence>
<comment type="caution">
    <text evidence="9">The sequence shown here is derived from an EMBL/GenBank/DDBJ whole genome shotgun (WGS) entry which is preliminary data.</text>
</comment>
<evidence type="ECO:0000259" key="8">
    <source>
        <dbReference type="Pfam" id="PF01545"/>
    </source>
</evidence>
<dbReference type="RefSeq" id="WP_218444165.1">
    <property type="nucleotide sequence ID" value="NZ_JAGSPA010000001.1"/>
</dbReference>
<dbReference type="InterPro" id="IPR050681">
    <property type="entry name" value="CDF/SLC30A"/>
</dbReference>
<feature type="transmembrane region" description="Helical" evidence="7">
    <location>
        <begin position="148"/>
        <end position="171"/>
    </location>
</feature>
<evidence type="ECO:0000313" key="9">
    <source>
        <dbReference type="EMBL" id="MBV7255796.1"/>
    </source>
</evidence>
<dbReference type="PANTHER" id="PTHR11562:SF17">
    <property type="entry name" value="RE54080P-RELATED"/>
    <property type="match status" value="1"/>
</dbReference>
<evidence type="ECO:0000256" key="7">
    <source>
        <dbReference type="SAM" id="Phobius"/>
    </source>
</evidence>
<feature type="transmembrane region" description="Helical" evidence="7">
    <location>
        <begin position="112"/>
        <end position="136"/>
    </location>
</feature>
<keyword evidence="3" id="KW-0862">Zinc</keyword>
<dbReference type="InterPro" id="IPR002524">
    <property type="entry name" value="Cation_efflux"/>
</dbReference>
<feature type="region of interest" description="Disordered" evidence="6">
    <location>
        <begin position="1"/>
        <end position="41"/>
    </location>
</feature>
<feature type="domain" description="Cation efflux protein transmembrane" evidence="8">
    <location>
        <begin position="52"/>
        <end position="241"/>
    </location>
</feature>
<feature type="transmembrane region" description="Helical" evidence="7">
    <location>
        <begin position="83"/>
        <end position="100"/>
    </location>
</feature>
<keyword evidence="3" id="KW-0813">Transport</keyword>
<keyword evidence="4 7" id="KW-1133">Transmembrane helix</keyword>
<dbReference type="EMBL" id="JAGSPA010000001">
    <property type="protein sequence ID" value="MBV7255796.1"/>
    <property type="molecule type" value="Genomic_DNA"/>
</dbReference>
<organism evidence="9 10">
    <name type="scientific">Pacificimonas pallii</name>
    <dbReference type="NCBI Taxonomy" id="2827236"/>
    <lineage>
        <taxon>Bacteria</taxon>
        <taxon>Pseudomonadati</taxon>
        <taxon>Pseudomonadota</taxon>
        <taxon>Alphaproteobacteria</taxon>
        <taxon>Sphingomonadales</taxon>
        <taxon>Sphingosinicellaceae</taxon>
        <taxon>Pacificimonas</taxon>
    </lineage>
</organism>
<dbReference type="PANTHER" id="PTHR11562">
    <property type="entry name" value="CATION EFFLUX PROTEIN/ ZINC TRANSPORTER"/>
    <property type="match status" value="1"/>
</dbReference>
<accession>A0ABS6SD13</accession>
<protein>
    <submittedName>
        <fullName evidence="9">Cation transporter</fullName>
    </submittedName>
</protein>
<evidence type="ECO:0000256" key="2">
    <source>
        <dbReference type="ARBA" id="ARBA00022692"/>
    </source>
</evidence>
<keyword evidence="2 7" id="KW-0812">Transmembrane</keyword>
<evidence type="ECO:0000313" key="10">
    <source>
        <dbReference type="Proteomes" id="UP000722336"/>
    </source>
</evidence>
<proteinExistence type="predicted"/>
<feature type="transmembrane region" description="Helical" evidence="7">
    <location>
        <begin position="219"/>
        <end position="241"/>
    </location>
</feature>
<dbReference type="Pfam" id="PF01545">
    <property type="entry name" value="Cation_efflux"/>
    <property type="match status" value="1"/>
</dbReference>
<dbReference type="InterPro" id="IPR058533">
    <property type="entry name" value="Cation_efflux_TM"/>
</dbReference>
<feature type="transmembrane region" description="Helical" evidence="7">
    <location>
        <begin position="52"/>
        <end position="77"/>
    </location>
</feature>
<feature type="compositionally biased region" description="Basic and acidic residues" evidence="6">
    <location>
        <begin position="1"/>
        <end position="39"/>
    </location>
</feature>